<dbReference type="AlphaFoldDB" id="A0A5M6Z8N8"/>
<evidence type="ECO:0000313" key="2">
    <source>
        <dbReference type="Proteomes" id="UP000325122"/>
    </source>
</evidence>
<keyword evidence="2" id="KW-1185">Reference proteome</keyword>
<sequence>MTCRIEIEFRPEEGAVLRLLGLVERRGYMVRAMTLPSIRAGSTAWLSMDVAPRDAGRRVETVCAQLAKMHDVVCVRAGQDAPALEAAS</sequence>
<dbReference type="Proteomes" id="UP000325122">
    <property type="component" value="Unassembled WGS sequence"/>
</dbReference>
<evidence type="ECO:0008006" key="3">
    <source>
        <dbReference type="Google" id="ProtNLM"/>
    </source>
</evidence>
<dbReference type="Gene3D" id="3.30.70.260">
    <property type="match status" value="1"/>
</dbReference>
<gene>
    <name evidence="1" type="ORF">F1654_13195</name>
</gene>
<proteinExistence type="predicted"/>
<organism evidence="1 2">
    <name type="scientific">Alkalicaulis satelles</name>
    <dbReference type="NCBI Taxonomy" id="2609175"/>
    <lineage>
        <taxon>Bacteria</taxon>
        <taxon>Pseudomonadati</taxon>
        <taxon>Pseudomonadota</taxon>
        <taxon>Alphaproteobacteria</taxon>
        <taxon>Maricaulales</taxon>
        <taxon>Maricaulaceae</taxon>
        <taxon>Alkalicaulis</taxon>
    </lineage>
</organism>
<dbReference type="EMBL" id="VWOJ01000005">
    <property type="protein sequence ID" value="KAA5801009.1"/>
    <property type="molecule type" value="Genomic_DNA"/>
</dbReference>
<dbReference type="RefSeq" id="WP_150024028.1">
    <property type="nucleotide sequence ID" value="NZ_VWOJ01000005.1"/>
</dbReference>
<dbReference type="Pfam" id="PF13710">
    <property type="entry name" value="ACT_5"/>
    <property type="match status" value="1"/>
</dbReference>
<accession>A0A5M6Z8N8</accession>
<protein>
    <recommendedName>
        <fullName evidence="3">Acetolactate synthase</fullName>
    </recommendedName>
</protein>
<name>A0A5M6Z8N8_9PROT</name>
<comment type="caution">
    <text evidence="1">The sequence shown here is derived from an EMBL/GenBank/DDBJ whole genome shotgun (WGS) entry which is preliminary data.</text>
</comment>
<reference evidence="1 2" key="1">
    <citation type="submission" date="2019-09" db="EMBL/GenBank/DDBJ databases">
        <authorList>
            <person name="Kevbrin V."/>
            <person name="Grouzdev D.S."/>
        </authorList>
    </citation>
    <scope>NUCLEOTIDE SEQUENCE [LARGE SCALE GENOMIC DNA]</scope>
    <source>
        <strain evidence="1 2">G-192</strain>
    </source>
</reference>
<dbReference type="InterPro" id="IPR045865">
    <property type="entry name" value="ACT-like_dom_sf"/>
</dbReference>
<dbReference type="SUPFAM" id="SSF55021">
    <property type="entry name" value="ACT-like"/>
    <property type="match status" value="1"/>
</dbReference>
<evidence type="ECO:0000313" key="1">
    <source>
        <dbReference type="EMBL" id="KAA5801009.1"/>
    </source>
</evidence>